<keyword evidence="2" id="KW-1185">Reference proteome</keyword>
<comment type="caution">
    <text evidence="1">The sequence shown here is derived from an EMBL/GenBank/DDBJ whole genome shotgun (WGS) entry which is preliminary data.</text>
</comment>
<dbReference type="AlphaFoldDB" id="A0AAD8LYQ7"/>
<protein>
    <submittedName>
        <fullName evidence="1">Uncharacterized protein</fullName>
    </submittedName>
</protein>
<gene>
    <name evidence="1" type="ORF">POM88_052508</name>
</gene>
<name>A0AAD8LYQ7_9APIA</name>
<dbReference type="EMBL" id="JAUIZM010000013">
    <property type="protein sequence ID" value="KAK1353373.1"/>
    <property type="molecule type" value="Genomic_DNA"/>
</dbReference>
<organism evidence="1 2">
    <name type="scientific">Heracleum sosnowskyi</name>
    <dbReference type="NCBI Taxonomy" id="360622"/>
    <lineage>
        <taxon>Eukaryota</taxon>
        <taxon>Viridiplantae</taxon>
        <taxon>Streptophyta</taxon>
        <taxon>Embryophyta</taxon>
        <taxon>Tracheophyta</taxon>
        <taxon>Spermatophyta</taxon>
        <taxon>Magnoliopsida</taxon>
        <taxon>eudicotyledons</taxon>
        <taxon>Gunneridae</taxon>
        <taxon>Pentapetalae</taxon>
        <taxon>asterids</taxon>
        <taxon>campanulids</taxon>
        <taxon>Apiales</taxon>
        <taxon>Apiaceae</taxon>
        <taxon>Apioideae</taxon>
        <taxon>apioid superclade</taxon>
        <taxon>Tordylieae</taxon>
        <taxon>Tordyliinae</taxon>
        <taxon>Heracleum</taxon>
    </lineage>
</organism>
<accession>A0AAD8LYQ7</accession>
<sequence>MIMGNIVVVAPKLINFTAIGIFQIIFGASKLHNVNIKLPGCIIGSLDEPKEYYEQLPIMLPGIASAKILNLELETIEALSSILDFLAIFPSPFYNLKYVKLPHGFDETRITDILRSYLLGGSPTATIVTTLPKNMIPHTVAASVTPQNVVLQETLVSSENITLNLCVENVDMGVQEERIEQNSVVIADNNVDMGVQEAPIEQNTAANVDKVKQIGT</sequence>
<evidence type="ECO:0000313" key="1">
    <source>
        <dbReference type="EMBL" id="KAK1353373.1"/>
    </source>
</evidence>
<proteinExistence type="predicted"/>
<reference evidence="1" key="1">
    <citation type="submission" date="2023-02" db="EMBL/GenBank/DDBJ databases">
        <title>Genome of toxic invasive species Heracleum sosnowskyi carries increased number of genes despite the absence of recent whole-genome duplications.</title>
        <authorList>
            <person name="Schelkunov M."/>
            <person name="Shtratnikova V."/>
            <person name="Makarenko M."/>
            <person name="Klepikova A."/>
            <person name="Omelchenko D."/>
            <person name="Novikova G."/>
            <person name="Obukhova E."/>
            <person name="Bogdanov V."/>
            <person name="Penin A."/>
            <person name="Logacheva M."/>
        </authorList>
    </citation>
    <scope>NUCLEOTIDE SEQUENCE</scope>
    <source>
        <strain evidence="1">Hsosn_3</strain>
        <tissue evidence="1">Leaf</tissue>
    </source>
</reference>
<reference evidence="1" key="2">
    <citation type="submission" date="2023-05" db="EMBL/GenBank/DDBJ databases">
        <authorList>
            <person name="Schelkunov M.I."/>
        </authorList>
    </citation>
    <scope>NUCLEOTIDE SEQUENCE</scope>
    <source>
        <strain evidence="1">Hsosn_3</strain>
        <tissue evidence="1">Leaf</tissue>
    </source>
</reference>
<evidence type="ECO:0000313" key="2">
    <source>
        <dbReference type="Proteomes" id="UP001237642"/>
    </source>
</evidence>
<dbReference type="Proteomes" id="UP001237642">
    <property type="component" value="Unassembled WGS sequence"/>
</dbReference>